<dbReference type="Proteomes" id="UP001642483">
    <property type="component" value="Unassembled WGS sequence"/>
</dbReference>
<dbReference type="Gene3D" id="3.40.570.10">
    <property type="entry name" value="Extracellular Endonuclease, subunit A"/>
    <property type="match status" value="1"/>
</dbReference>
<dbReference type="PANTHER" id="PTHR10151:SF114">
    <property type="entry name" value="ECTONUCLEOTIDE PYROPHOSPHATASE_PHOSPHODIESTERASE C27A7.3"/>
    <property type="match status" value="1"/>
</dbReference>
<sequence>MSNTIPVAILVLVISLVLNASTGKAETEKYLCKGECDVSRERCNCTASCIDDKTCCSDYEETCRGQRAWADEDCATPSKDQCQKFDIPPLILFSIDGFKAEYIYREETPNIWKLASCGVHAPYMRSAYPTSTFPNHYTIATGLYPENHGIVENSMYDHDKDEEFYLGSPNTFHPFWWQGEPIWVTTSNQGKISACYFWPGSDVNITRYPDYYYKYDGSVPNEERMYQALEWLDLPADKRPNFMTLYLSNVDHAGHVGGPDSEEVDHELVVADQMVSILMNGLKLRGIENCVNIIILADHGMTPQSCDRLNYIDQYGVNMDLVNFYGGAFGRVGKSRNKNLWPQYNPMAIKKQLQCTREESHWQAFVKYEYFPKRMHYANHERIEDVHLLMDDEWLVGGKFNTTTFCDGGMHGFDNEYRSMHALFTAHGPGFKQKYNTTEPFENIEVYNLMADLLNLTAAPNNGTVGSLYHVMSNPKELEKESSGSDEALCIIPDLNLTAVENLGCTYCAGLSEEKSNSRLVIAFDQQFTYRDFHMPYGRPAIFGHDDNMAWFCIFAQEDYTFAFEFEKRTPRFASFTLMDKERDLIKLEKCSRPDVRIYWANQTACTSYNETVLQGFLYPPELSTGDAKQDAVITTNTVPMYAPAFKIWEYMTRVLAGWATSYGGINVLFGTIYDYDYDGHADSYPVILEKGKFVDGTPMATHFFLVVTRCVDYSNEKKKITNCMTSPTDIEVISFIIPNYAEEPCHTNEQSEFDWIPGTLDEHVARIRDVEMLAGISLFPTWTRSDKQEEKLFALGVKVRLPQFTSEWLQDFLTIEPPTPGKGSVFNPSTVLLLGFSWICTFFNIINF</sequence>
<keyword evidence="2" id="KW-1015">Disulfide bond</keyword>
<name>A0ABP0H3Z1_CLALP</name>
<evidence type="ECO:0000256" key="1">
    <source>
        <dbReference type="ARBA" id="ARBA00022801"/>
    </source>
</evidence>
<dbReference type="PROSITE" id="PS00524">
    <property type="entry name" value="SMB_1"/>
    <property type="match status" value="1"/>
</dbReference>
<dbReference type="SUPFAM" id="SSF53649">
    <property type="entry name" value="Alkaline phosphatase-like"/>
    <property type="match status" value="1"/>
</dbReference>
<keyword evidence="7" id="KW-1185">Reference proteome</keyword>
<keyword evidence="3" id="KW-0325">Glycoprotein</keyword>
<evidence type="ECO:0000313" key="6">
    <source>
        <dbReference type="EMBL" id="CAK8697230.1"/>
    </source>
</evidence>
<evidence type="ECO:0000256" key="4">
    <source>
        <dbReference type="SAM" id="SignalP"/>
    </source>
</evidence>
<dbReference type="PROSITE" id="PS50958">
    <property type="entry name" value="SMB_2"/>
    <property type="match status" value="1"/>
</dbReference>
<dbReference type="CDD" id="cd16018">
    <property type="entry name" value="Enpp"/>
    <property type="match status" value="1"/>
</dbReference>
<dbReference type="InterPro" id="IPR044925">
    <property type="entry name" value="His-Me_finger_sf"/>
</dbReference>
<dbReference type="InterPro" id="IPR001212">
    <property type="entry name" value="Somatomedin_B_dom"/>
</dbReference>
<evidence type="ECO:0000256" key="2">
    <source>
        <dbReference type="ARBA" id="ARBA00023157"/>
    </source>
</evidence>
<dbReference type="InterPro" id="IPR017850">
    <property type="entry name" value="Alkaline_phosphatase_core_sf"/>
</dbReference>
<reference evidence="6 7" key="1">
    <citation type="submission" date="2024-02" db="EMBL/GenBank/DDBJ databases">
        <authorList>
            <person name="Daric V."/>
            <person name="Darras S."/>
        </authorList>
    </citation>
    <scope>NUCLEOTIDE SEQUENCE [LARGE SCALE GENOMIC DNA]</scope>
</reference>
<dbReference type="SMART" id="SM00477">
    <property type="entry name" value="NUC"/>
    <property type="match status" value="1"/>
</dbReference>
<evidence type="ECO:0000313" key="7">
    <source>
        <dbReference type="Proteomes" id="UP001642483"/>
    </source>
</evidence>
<evidence type="ECO:0000256" key="3">
    <source>
        <dbReference type="ARBA" id="ARBA00023180"/>
    </source>
</evidence>
<dbReference type="PANTHER" id="PTHR10151">
    <property type="entry name" value="ECTONUCLEOTIDE PYROPHOSPHATASE/PHOSPHODIESTERASE"/>
    <property type="match status" value="1"/>
</dbReference>
<keyword evidence="1" id="KW-0378">Hydrolase</keyword>
<comment type="caution">
    <text evidence="6">The sequence shown here is derived from an EMBL/GenBank/DDBJ whole genome shotgun (WGS) entry which is preliminary data.</text>
</comment>
<evidence type="ECO:0000259" key="5">
    <source>
        <dbReference type="PROSITE" id="PS50958"/>
    </source>
</evidence>
<accession>A0ABP0H3Z1</accession>
<organism evidence="6 7">
    <name type="scientific">Clavelina lepadiformis</name>
    <name type="common">Light-bulb sea squirt</name>
    <name type="synonym">Ascidia lepadiformis</name>
    <dbReference type="NCBI Taxonomy" id="159417"/>
    <lineage>
        <taxon>Eukaryota</taxon>
        <taxon>Metazoa</taxon>
        <taxon>Chordata</taxon>
        <taxon>Tunicata</taxon>
        <taxon>Ascidiacea</taxon>
        <taxon>Aplousobranchia</taxon>
        <taxon>Clavelinidae</taxon>
        <taxon>Clavelina</taxon>
    </lineage>
</organism>
<dbReference type="Pfam" id="PF01663">
    <property type="entry name" value="Phosphodiest"/>
    <property type="match status" value="1"/>
</dbReference>
<dbReference type="InterPro" id="IPR044929">
    <property type="entry name" value="DNA/RNA_non-sp_Endonuclease_sf"/>
</dbReference>
<dbReference type="SUPFAM" id="SSF54060">
    <property type="entry name" value="His-Me finger endonucleases"/>
    <property type="match status" value="1"/>
</dbReference>
<protein>
    <recommendedName>
        <fullName evidence="5">SMB domain-containing protein</fullName>
    </recommendedName>
</protein>
<dbReference type="EMBL" id="CAWYQH010000163">
    <property type="protein sequence ID" value="CAK8697230.1"/>
    <property type="molecule type" value="Genomic_DNA"/>
</dbReference>
<keyword evidence="4" id="KW-0732">Signal</keyword>
<feature type="signal peptide" evidence="4">
    <location>
        <begin position="1"/>
        <end position="27"/>
    </location>
</feature>
<feature type="domain" description="SMB" evidence="5">
    <location>
        <begin position="28"/>
        <end position="68"/>
    </location>
</feature>
<dbReference type="InterPro" id="IPR020821">
    <property type="entry name" value="ENPP1-3/EXOG-like_nuc-like"/>
</dbReference>
<dbReference type="Gene3D" id="3.40.720.10">
    <property type="entry name" value="Alkaline Phosphatase, subunit A"/>
    <property type="match status" value="1"/>
</dbReference>
<proteinExistence type="predicted"/>
<dbReference type="InterPro" id="IPR002591">
    <property type="entry name" value="Phosphodiest/P_Trfase"/>
</dbReference>
<gene>
    <name evidence="6" type="ORF">CVLEPA_LOCUS30493</name>
</gene>
<feature type="chain" id="PRO_5046145795" description="SMB domain-containing protein" evidence="4">
    <location>
        <begin position="28"/>
        <end position="849"/>
    </location>
</feature>